<dbReference type="Proteomes" id="UP000002774">
    <property type="component" value="Chromosome"/>
</dbReference>
<evidence type="ECO:0000259" key="8">
    <source>
        <dbReference type="Pfam" id="PF01757"/>
    </source>
</evidence>
<dbReference type="GO" id="GO:0009246">
    <property type="term" value="P:enterobacterial common antigen biosynthetic process"/>
    <property type="evidence" value="ECO:0007669"/>
    <property type="project" value="TreeGrafter"/>
</dbReference>
<feature type="transmembrane region" description="Helical" evidence="7">
    <location>
        <begin position="210"/>
        <end position="231"/>
    </location>
</feature>
<dbReference type="RefSeq" id="WP_008508267.1">
    <property type="nucleotide sequence ID" value="NZ_CM001403.1"/>
</dbReference>
<evidence type="ECO:0000256" key="4">
    <source>
        <dbReference type="ARBA" id="ARBA00022692"/>
    </source>
</evidence>
<dbReference type="EMBL" id="CM001403">
    <property type="protein sequence ID" value="EHQ27715.1"/>
    <property type="molecule type" value="Genomic_DNA"/>
</dbReference>
<evidence type="ECO:0000256" key="7">
    <source>
        <dbReference type="SAM" id="Phobius"/>
    </source>
</evidence>
<feature type="transmembrane region" description="Helical" evidence="7">
    <location>
        <begin position="339"/>
        <end position="360"/>
    </location>
</feature>
<feature type="transmembrane region" description="Helical" evidence="7">
    <location>
        <begin position="94"/>
        <end position="118"/>
    </location>
</feature>
<accession>H1YJ20</accession>
<dbReference type="AlphaFoldDB" id="H1YJ20"/>
<evidence type="ECO:0000256" key="2">
    <source>
        <dbReference type="ARBA" id="ARBA00007400"/>
    </source>
</evidence>
<feature type="transmembrane region" description="Helical" evidence="7">
    <location>
        <begin position="64"/>
        <end position="82"/>
    </location>
</feature>
<dbReference type="GO" id="GO:0005886">
    <property type="term" value="C:plasma membrane"/>
    <property type="evidence" value="ECO:0007669"/>
    <property type="project" value="UniProtKB-SubCell"/>
</dbReference>
<comment type="subcellular location">
    <subcellularLocation>
        <location evidence="1">Cell membrane</location>
        <topology evidence="1">Multi-pass membrane protein</topology>
    </subcellularLocation>
</comment>
<keyword evidence="4 7" id="KW-0812">Transmembrane</keyword>
<evidence type="ECO:0000313" key="9">
    <source>
        <dbReference type="EMBL" id="EHQ27715.1"/>
    </source>
</evidence>
<keyword evidence="6 7" id="KW-0472">Membrane</keyword>
<protein>
    <recommendedName>
        <fullName evidence="8">Acyltransferase 3 domain-containing protein</fullName>
    </recommendedName>
</protein>
<dbReference type="HOGENOM" id="CLU_061524_0_0_10"/>
<reference evidence="9" key="1">
    <citation type="submission" date="2011-09" db="EMBL/GenBank/DDBJ databases">
        <title>The permanent draft genome of Mucilaginibacter paludis DSM 18603.</title>
        <authorList>
            <consortium name="US DOE Joint Genome Institute (JGI-PGF)"/>
            <person name="Lucas S."/>
            <person name="Han J."/>
            <person name="Lapidus A."/>
            <person name="Bruce D."/>
            <person name="Goodwin L."/>
            <person name="Pitluck S."/>
            <person name="Peters L."/>
            <person name="Kyrpides N."/>
            <person name="Mavromatis K."/>
            <person name="Ivanova N."/>
            <person name="Mikhailova N."/>
            <person name="Held B."/>
            <person name="Detter J.C."/>
            <person name="Tapia R."/>
            <person name="Han C."/>
            <person name="Land M."/>
            <person name="Hauser L."/>
            <person name="Markowitz V."/>
            <person name="Cheng J.-F."/>
            <person name="Hugenholtz P."/>
            <person name="Woyke T."/>
            <person name="Wu D."/>
            <person name="Tindall B."/>
            <person name="Brambilla E."/>
            <person name="Klenk H.-P."/>
            <person name="Eisen J.A."/>
        </authorList>
    </citation>
    <scope>NUCLEOTIDE SEQUENCE [LARGE SCALE GENOMIC DNA]</scope>
    <source>
        <strain evidence="9">DSM 18603</strain>
    </source>
</reference>
<feature type="transmembrane region" description="Helical" evidence="7">
    <location>
        <begin position="366"/>
        <end position="391"/>
    </location>
</feature>
<comment type="similarity">
    <text evidence="2">Belongs to the acyltransferase 3 family.</text>
</comment>
<keyword evidence="5 7" id="KW-1133">Transmembrane helix</keyword>
<dbReference type="OrthoDB" id="1495770at2"/>
<feature type="transmembrane region" description="Helical" evidence="7">
    <location>
        <begin position="237"/>
        <end position="255"/>
    </location>
</feature>
<organism evidence="9 10">
    <name type="scientific">Mucilaginibacter paludis DSM 18603</name>
    <dbReference type="NCBI Taxonomy" id="714943"/>
    <lineage>
        <taxon>Bacteria</taxon>
        <taxon>Pseudomonadati</taxon>
        <taxon>Bacteroidota</taxon>
        <taxon>Sphingobacteriia</taxon>
        <taxon>Sphingobacteriales</taxon>
        <taxon>Sphingobacteriaceae</taxon>
        <taxon>Mucilaginibacter</taxon>
    </lineage>
</organism>
<evidence type="ECO:0000313" key="10">
    <source>
        <dbReference type="Proteomes" id="UP000002774"/>
    </source>
</evidence>
<feature type="transmembrane region" description="Helical" evidence="7">
    <location>
        <begin position="300"/>
        <end position="318"/>
    </location>
</feature>
<feature type="transmembrane region" description="Helical" evidence="7">
    <location>
        <begin position="267"/>
        <end position="288"/>
    </location>
</feature>
<gene>
    <name evidence="9" type="ORF">Mucpa_3617</name>
</gene>
<name>H1YJ20_9SPHI</name>
<feature type="transmembrane region" description="Helical" evidence="7">
    <location>
        <begin position="172"/>
        <end position="203"/>
    </location>
</feature>
<dbReference type="InterPro" id="IPR002656">
    <property type="entry name" value="Acyl_transf_3_dom"/>
</dbReference>
<keyword evidence="3" id="KW-1003">Cell membrane</keyword>
<dbReference type="Pfam" id="PF01757">
    <property type="entry name" value="Acyl_transf_3"/>
    <property type="match status" value="1"/>
</dbReference>
<evidence type="ECO:0000256" key="1">
    <source>
        <dbReference type="ARBA" id="ARBA00004651"/>
    </source>
</evidence>
<evidence type="ECO:0000256" key="5">
    <source>
        <dbReference type="ARBA" id="ARBA00022989"/>
    </source>
</evidence>
<evidence type="ECO:0000256" key="3">
    <source>
        <dbReference type="ARBA" id="ARBA00022475"/>
    </source>
</evidence>
<keyword evidence="10" id="KW-1185">Reference proteome</keyword>
<feature type="domain" description="Acyltransferase 3" evidence="8">
    <location>
        <begin position="62"/>
        <end position="382"/>
    </location>
</feature>
<dbReference type="eggNOG" id="COG3594">
    <property type="taxonomic scope" value="Bacteria"/>
</dbReference>
<feature type="transmembrane region" description="Helical" evidence="7">
    <location>
        <begin position="130"/>
        <end position="152"/>
    </location>
</feature>
<evidence type="ECO:0000256" key="6">
    <source>
        <dbReference type="ARBA" id="ARBA00023136"/>
    </source>
</evidence>
<dbReference type="PANTHER" id="PTHR40074">
    <property type="entry name" value="O-ACETYLTRANSFERASE WECH"/>
    <property type="match status" value="1"/>
</dbReference>
<dbReference type="PANTHER" id="PTHR40074:SF2">
    <property type="entry name" value="O-ACETYLTRANSFERASE WECH"/>
    <property type="match status" value="1"/>
</dbReference>
<proteinExistence type="inferred from homology"/>
<dbReference type="GO" id="GO:0016413">
    <property type="term" value="F:O-acetyltransferase activity"/>
    <property type="evidence" value="ECO:0007669"/>
    <property type="project" value="TreeGrafter"/>
</dbReference>
<sequence length="404" mass="46357">MLNTMQPVATTPSFNFFLTAEVQQNPNYGYIEPTPLRVLPKQPARTVEADNVTLAQQYASRINIIRLIAIASVVWGHCLYSIEHKVFFKQNEQIIQTVLLETGRIGTVMFFIISGFLINDKLSRFNPLGYLRYRLFSLILPWAIFLSSFTFIQTMRELGLQQMVHNPHHTIVVMLGLFRIFLFHSAYWFIPVSILSVMVLVMFKQYVKNLWFGVLLACVTLFYGVNLYYAWIPVDHTKAFIGYIFFLWLGMQIKTHSATVQNILNHLSWPVLSGLLALFFIAACFEAIKLNSIGCADPYASIKISNSILSVIAFLTLLKSSRMKRLNRLNPQNYVYGIYLMHCIIITELMPYVNTFIAHYKFNNNLPAMALILGIAFSITITINYLIIMILKRSALSFILGITR</sequence>